<name>A0A7D9LHT7_PARCT</name>
<keyword evidence="5" id="KW-1185">Reference proteome</keyword>
<accession>A0A7D9LHT7</accession>
<dbReference type="Pfam" id="PF00472">
    <property type="entry name" value="RF-1"/>
    <property type="match status" value="1"/>
</dbReference>
<dbReference type="GO" id="GO:0003747">
    <property type="term" value="F:translation release factor activity"/>
    <property type="evidence" value="ECO:0007669"/>
    <property type="project" value="InterPro"/>
</dbReference>
<dbReference type="SMART" id="SM00937">
    <property type="entry name" value="PCRF"/>
    <property type="match status" value="1"/>
</dbReference>
<dbReference type="Pfam" id="PF03462">
    <property type="entry name" value="PCRF"/>
    <property type="match status" value="1"/>
</dbReference>
<keyword evidence="3" id="KW-0648">Protein biosynthesis</keyword>
<evidence type="ECO:0000256" key="2">
    <source>
        <dbReference type="ARBA" id="ARBA00022481"/>
    </source>
</evidence>
<dbReference type="InterPro" id="IPR045853">
    <property type="entry name" value="Pep_chain_release_fac_I_sf"/>
</dbReference>
<proteinExistence type="inferred from homology"/>
<organism evidence="4 5">
    <name type="scientific">Paramuricea clavata</name>
    <name type="common">Red gorgonian</name>
    <name type="synonym">Violescent sea-whip</name>
    <dbReference type="NCBI Taxonomy" id="317549"/>
    <lineage>
        <taxon>Eukaryota</taxon>
        <taxon>Metazoa</taxon>
        <taxon>Cnidaria</taxon>
        <taxon>Anthozoa</taxon>
        <taxon>Octocorallia</taxon>
        <taxon>Malacalcyonacea</taxon>
        <taxon>Plexauridae</taxon>
        <taxon>Paramuricea</taxon>
    </lineage>
</organism>
<reference evidence="4" key="1">
    <citation type="submission" date="2020-04" db="EMBL/GenBank/DDBJ databases">
        <authorList>
            <person name="Alioto T."/>
            <person name="Alioto T."/>
            <person name="Gomez Garrido J."/>
        </authorList>
    </citation>
    <scope>NUCLEOTIDE SEQUENCE</scope>
    <source>
        <strain evidence="4">A484AB</strain>
    </source>
</reference>
<gene>
    <name evidence="4" type="ORF">PACLA_8A029252</name>
</gene>
<evidence type="ECO:0000256" key="1">
    <source>
        <dbReference type="ARBA" id="ARBA00010835"/>
    </source>
</evidence>
<dbReference type="OrthoDB" id="2019491at2759"/>
<evidence type="ECO:0000256" key="3">
    <source>
        <dbReference type="ARBA" id="ARBA00022917"/>
    </source>
</evidence>
<sequence length="414" mass="47206">MNTKMHLFCGTVCGRLYRYSFLKHNLRWLKNASYLQATEKSNDLKLKFESNSGIEEYLKHVVEQHSELTQLLTSQGSGMKADKRRSLGKTLSKYSPLVGIVKKINQKQEALAELDQLALEDKEMKELAQEERIRCQQELNDIKDVLFDNLVPAEDEDNNDVILEVRAGTGGQEACLFTMEMFQMYQKFSSNNQWRFSTIHINKSETGGFKEASASISGSGVFGNLKYEIGVHRVQRVPATEAMGRLHTSTMTVAVLPEPEEIDITLNQQDLKIDTFRSSGAGGQHVNTTDSAVRITHLPTGIVVSNQDERSQIKNKQKALRVLRAKLFQLQRETADMERSVARKRQIGTAERSEKIRTYNFPQNRVTDHRAGVSSKNIEDFLKGGEELRHMITVLQSHYRNNALEHILQEYKKE</sequence>
<dbReference type="InterPro" id="IPR000352">
    <property type="entry name" value="Pep_chain_release_fac_I"/>
</dbReference>
<dbReference type="PROSITE" id="PS00745">
    <property type="entry name" value="RF_PROK_I"/>
    <property type="match status" value="1"/>
</dbReference>
<dbReference type="InterPro" id="IPR050057">
    <property type="entry name" value="Prokaryotic/Mito_RF"/>
</dbReference>
<dbReference type="GO" id="GO:0005737">
    <property type="term" value="C:cytoplasm"/>
    <property type="evidence" value="ECO:0007669"/>
    <property type="project" value="UniProtKB-ARBA"/>
</dbReference>
<dbReference type="Gene3D" id="3.30.70.1660">
    <property type="match status" value="1"/>
</dbReference>
<dbReference type="NCBIfam" id="NF001859">
    <property type="entry name" value="PRK00591.1"/>
    <property type="match status" value="1"/>
</dbReference>
<evidence type="ECO:0000313" key="4">
    <source>
        <dbReference type="EMBL" id="CAB4030728.1"/>
    </source>
</evidence>
<dbReference type="Gene3D" id="3.30.160.20">
    <property type="match status" value="1"/>
</dbReference>
<dbReference type="InterPro" id="IPR005139">
    <property type="entry name" value="PCRF"/>
</dbReference>
<evidence type="ECO:0000313" key="5">
    <source>
        <dbReference type="Proteomes" id="UP001152795"/>
    </source>
</evidence>
<dbReference type="EMBL" id="CACRXK020017095">
    <property type="protein sequence ID" value="CAB4030728.1"/>
    <property type="molecule type" value="Genomic_DNA"/>
</dbReference>
<comment type="caution">
    <text evidence="4">The sequence shown here is derived from an EMBL/GenBank/DDBJ whole genome shotgun (WGS) entry which is preliminary data.</text>
</comment>
<dbReference type="PANTHER" id="PTHR43804:SF7">
    <property type="entry name" value="LD18447P"/>
    <property type="match status" value="1"/>
</dbReference>
<dbReference type="AlphaFoldDB" id="A0A7D9LHT7"/>
<comment type="similarity">
    <text evidence="1">Belongs to the prokaryotic/mitochondrial release factor family.</text>
</comment>
<protein>
    <submittedName>
        <fullName evidence="4">Peptide chain release factor 1</fullName>
    </submittedName>
</protein>
<dbReference type="Gene3D" id="6.10.140.1950">
    <property type="match status" value="1"/>
</dbReference>
<dbReference type="FunFam" id="3.30.70.1660:FF:000002">
    <property type="entry name" value="Peptide chain release factor 1"/>
    <property type="match status" value="1"/>
</dbReference>
<keyword evidence="2" id="KW-0488">Methylation</keyword>
<dbReference type="PANTHER" id="PTHR43804">
    <property type="entry name" value="LD18447P"/>
    <property type="match status" value="1"/>
</dbReference>
<dbReference type="FunFam" id="3.30.160.20:FF:000004">
    <property type="entry name" value="Peptide chain release factor 1"/>
    <property type="match status" value="1"/>
</dbReference>
<dbReference type="Proteomes" id="UP001152795">
    <property type="component" value="Unassembled WGS sequence"/>
</dbReference>
<dbReference type="SUPFAM" id="SSF75620">
    <property type="entry name" value="Release factor"/>
    <property type="match status" value="1"/>
</dbReference>